<dbReference type="PATRIC" id="fig|2033.7.peg.1792"/>
<feature type="transmembrane region" description="Helical" evidence="2">
    <location>
        <begin position="71"/>
        <end position="92"/>
    </location>
</feature>
<dbReference type="EMBL" id="LDRV01000033">
    <property type="protein sequence ID" value="KTS13175.1"/>
    <property type="molecule type" value="Genomic_DNA"/>
</dbReference>
<organism evidence="3 4">
    <name type="scientific">Microbacterium testaceum</name>
    <name type="common">Aureobacterium testaceum</name>
    <name type="synonym">Brevibacterium testaceum</name>
    <dbReference type="NCBI Taxonomy" id="2033"/>
    <lineage>
        <taxon>Bacteria</taxon>
        <taxon>Bacillati</taxon>
        <taxon>Actinomycetota</taxon>
        <taxon>Actinomycetes</taxon>
        <taxon>Micrococcales</taxon>
        <taxon>Microbacteriaceae</taxon>
        <taxon>Microbacterium</taxon>
    </lineage>
</organism>
<accession>A0A147F9K6</accession>
<name>A0A147F9K6_MICTE</name>
<feature type="transmembrane region" description="Helical" evidence="2">
    <location>
        <begin position="231"/>
        <end position="251"/>
    </location>
</feature>
<dbReference type="RefSeq" id="WP_058613655.1">
    <property type="nucleotide sequence ID" value="NZ_LDRV01000033.1"/>
</dbReference>
<evidence type="ECO:0000256" key="2">
    <source>
        <dbReference type="SAM" id="Phobius"/>
    </source>
</evidence>
<evidence type="ECO:0000256" key="1">
    <source>
        <dbReference type="SAM" id="MobiDB-lite"/>
    </source>
</evidence>
<protein>
    <submittedName>
        <fullName evidence="3">Uncharacterized protein</fullName>
    </submittedName>
</protein>
<feature type="transmembrane region" description="Helical" evidence="2">
    <location>
        <begin position="205"/>
        <end position="225"/>
    </location>
</feature>
<dbReference type="Proteomes" id="UP000072189">
    <property type="component" value="Unassembled WGS sequence"/>
</dbReference>
<feature type="transmembrane region" description="Helical" evidence="2">
    <location>
        <begin position="98"/>
        <end position="118"/>
    </location>
</feature>
<feature type="transmembrane region" description="Helical" evidence="2">
    <location>
        <begin position="130"/>
        <end position="152"/>
    </location>
</feature>
<evidence type="ECO:0000313" key="3">
    <source>
        <dbReference type="EMBL" id="KTS13175.1"/>
    </source>
</evidence>
<feature type="transmembrane region" description="Helical" evidence="2">
    <location>
        <begin position="258"/>
        <end position="278"/>
    </location>
</feature>
<feature type="compositionally biased region" description="Basic and acidic residues" evidence="1">
    <location>
        <begin position="42"/>
        <end position="58"/>
    </location>
</feature>
<keyword evidence="2" id="KW-0472">Membrane</keyword>
<sequence length="279" mass="29004">MSDTPFEPSRRSRREARAAVDTPTTDRIIGVDDGDAPTEQTRSSRAETETRPGSRAVERPSGGFFGTWKPLVAAAAALIVAVVVGLIVTVAFDGAAGRSAGSVLASIVVGGTGLGLMARTRPAGFFRVRGLDVLWGLVLGAIMPFIAGIGAVSRGWPAFEALSLRWLILGVAAPFLVVMMLTFFAIGFVYPAALAYASTRFSPTIARVVSGAVSAVAFAVIPIVFAGNVSGMPFALPVGLGIAASVFVALSRRFWGPLLMGLVFTSVWVMLSIAGFVLA</sequence>
<dbReference type="AlphaFoldDB" id="A0A147F9K6"/>
<feature type="region of interest" description="Disordered" evidence="1">
    <location>
        <begin position="1"/>
        <end position="58"/>
    </location>
</feature>
<proteinExistence type="predicted"/>
<feature type="transmembrane region" description="Helical" evidence="2">
    <location>
        <begin position="164"/>
        <end position="193"/>
    </location>
</feature>
<comment type="caution">
    <text evidence="3">The sequence shown here is derived from an EMBL/GenBank/DDBJ whole genome shotgun (WGS) entry which is preliminary data.</text>
</comment>
<gene>
    <name evidence="3" type="ORF">RSA3_05960</name>
</gene>
<evidence type="ECO:0000313" key="4">
    <source>
        <dbReference type="Proteomes" id="UP000072189"/>
    </source>
</evidence>
<reference evidence="3 4" key="1">
    <citation type="journal article" date="2016" name="Front. Microbiol.">
        <title>Genomic Resource of Rice Seed Associated Bacteria.</title>
        <authorList>
            <person name="Midha S."/>
            <person name="Bansal K."/>
            <person name="Sharma S."/>
            <person name="Kumar N."/>
            <person name="Patil P.P."/>
            <person name="Chaudhry V."/>
            <person name="Patil P.B."/>
        </authorList>
    </citation>
    <scope>NUCLEOTIDE SEQUENCE [LARGE SCALE GENOMIC DNA]</scope>
    <source>
        <strain evidence="3 4">RSA3</strain>
    </source>
</reference>
<keyword evidence="2" id="KW-1133">Transmembrane helix</keyword>
<keyword evidence="2" id="KW-0812">Transmembrane</keyword>